<organism evidence="1 2">
    <name type="scientific">Sulfobacillus thermosulfidooxidans (strain DSM 9293 / VKM B-1269 / AT-1)</name>
    <dbReference type="NCBI Taxonomy" id="929705"/>
    <lineage>
        <taxon>Bacteria</taxon>
        <taxon>Bacillati</taxon>
        <taxon>Bacillota</taxon>
        <taxon>Clostridia</taxon>
        <taxon>Eubacteriales</taxon>
        <taxon>Clostridiales Family XVII. Incertae Sedis</taxon>
        <taxon>Sulfobacillus</taxon>
    </lineage>
</organism>
<gene>
    <name evidence="1" type="ORF">SAMN00768000_3264</name>
</gene>
<reference evidence="2" key="1">
    <citation type="submission" date="2017-04" db="EMBL/GenBank/DDBJ databases">
        <authorList>
            <person name="Varghese N."/>
            <person name="Submissions S."/>
        </authorList>
    </citation>
    <scope>NUCLEOTIDE SEQUENCE [LARGE SCALE GENOMIC DNA]</scope>
    <source>
        <strain evidence="2">DSM 9293</strain>
    </source>
</reference>
<dbReference type="Proteomes" id="UP000192660">
    <property type="component" value="Unassembled WGS sequence"/>
</dbReference>
<evidence type="ECO:0000313" key="2">
    <source>
        <dbReference type="Proteomes" id="UP000192660"/>
    </source>
</evidence>
<name>A0A1W1WNB5_SULTA</name>
<accession>A0A1W1WNB5</accession>
<protein>
    <submittedName>
        <fullName evidence="1">Uncharacterized protein</fullName>
    </submittedName>
</protein>
<dbReference type="OrthoDB" id="1851989at2"/>
<proteinExistence type="predicted"/>
<dbReference type="EMBL" id="FWWY01000001">
    <property type="protein sequence ID" value="SMC07213.1"/>
    <property type="molecule type" value="Genomic_DNA"/>
</dbReference>
<dbReference type="AlphaFoldDB" id="A0A1W1WNB5"/>
<sequence>MTAPLLPIQQRNLTRQETADLLRGLSDFVETYPDNDFIVSIDILPQSNQPSRAKTKRNTRKSV</sequence>
<evidence type="ECO:0000313" key="1">
    <source>
        <dbReference type="EMBL" id="SMC07213.1"/>
    </source>
</evidence>
<dbReference type="RefSeq" id="WP_084661721.1">
    <property type="nucleotide sequence ID" value="NZ_FWWY01000001.1"/>
</dbReference>
<keyword evidence="2" id="KW-1185">Reference proteome</keyword>